<sequence>MRISGLDDVERGEVVISVEKCVSLFADKSSKICGQLHSVVTPLHVSHEPTSSNNLNGHLPVPNHANTTGPPYPTTMATSFPNMNITNPIRGLVSKRRNRYKQDGFNLDLTCILFLGNFCEENEVCGCGLLDREFLRKDGIYFLDRLLDITQNIIAMGYPASNIEGVYRNHIDDVVKLLDSKHNNHYFIYNLCSERNYDKSKFHNRVQSFPFDDHNPPKMELIQPFCRSVHDWLSKNPENVAVVHCKAGKGRTGTMICCYLLHSGAFPTADEALNHYGQARTQDRKGVTIPSQVRYIRYYETLLRERLKYAPVSMYIREMILKPVPCFAGGQGYVCFSVSQQTLQEQDEQHTQKCTKLYKSGIYEVKKGVPNLVISMDLCLVLNGDIKVEFYSKSKIGRKERVFQFWFNTFFVVNQADNANGFIEQNGSSAYEQTYVLTLRKDELDIVNKKDKQNKVFSADFQSNVCSVVRGFNILTNGGTFLFQLTLVLEKIPRNQSNWSTYTQEIPRLSQDTPSESSEAEWSEIDSAEEGWESVLDGETMDPRGVGYRILSECELASQLTTASGDQQPELLTA</sequence>
<evidence type="ECO:0000256" key="8">
    <source>
        <dbReference type="ARBA" id="ARBA00022801"/>
    </source>
</evidence>
<dbReference type="GO" id="GO:0043491">
    <property type="term" value="P:phosphatidylinositol 3-kinase/protein kinase B signal transduction"/>
    <property type="evidence" value="ECO:0007669"/>
    <property type="project" value="TreeGrafter"/>
</dbReference>
<keyword evidence="9" id="KW-0904">Protein phosphatase</keyword>
<evidence type="ECO:0000256" key="17">
    <source>
        <dbReference type="ARBA" id="ARBA00043762"/>
    </source>
</evidence>
<evidence type="ECO:0000256" key="13">
    <source>
        <dbReference type="ARBA" id="ARBA00034268"/>
    </source>
</evidence>
<dbReference type="GO" id="GO:0051896">
    <property type="term" value="P:regulation of phosphatidylinositol 3-kinase/protein kinase B signal transduction"/>
    <property type="evidence" value="ECO:0007669"/>
    <property type="project" value="TreeGrafter"/>
</dbReference>
<name>A0A8J6HDE8_TENMO</name>
<dbReference type="PROSITE" id="PS51182">
    <property type="entry name" value="C2_TENSIN"/>
    <property type="match status" value="1"/>
</dbReference>
<dbReference type="Gene3D" id="2.60.40.1110">
    <property type="match status" value="1"/>
</dbReference>
<evidence type="ECO:0000256" key="2">
    <source>
        <dbReference type="ARBA" id="ARBA00004496"/>
    </source>
</evidence>
<dbReference type="PROSITE" id="PS51181">
    <property type="entry name" value="PPASE_TENSIN"/>
    <property type="match status" value="1"/>
</dbReference>
<evidence type="ECO:0000256" key="20">
    <source>
        <dbReference type="ARBA" id="ARBA00048832"/>
    </source>
</evidence>
<dbReference type="InterPro" id="IPR051281">
    <property type="entry name" value="Dual-spec_lipid-protein_phosph"/>
</dbReference>
<evidence type="ECO:0000256" key="14">
    <source>
        <dbReference type="ARBA" id="ARBA00034338"/>
    </source>
</evidence>
<dbReference type="SMART" id="SM01301">
    <property type="entry name" value="PTPlike_phytase"/>
    <property type="match status" value="1"/>
</dbReference>
<dbReference type="GO" id="GO:0008285">
    <property type="term" value="P:negative regulation of cell population proliferation"/>
    <property type="evidence" value="ECO:0007669"/>
    <property type="project" value="TreeGrafter"/>
</dbReference>
<reference evidence="26" key="1">
    <citation type="journal article" date="2020" name="J Insects Food Feed">
        <title>The yellow mealworm (Tenebrio molitor) genome: a resource for the emerging insects as food and feed industry.</title>
        <authorList>
            <person name="Eriksson T."/>
            <person name="Andere A."/>
            <person name="Kelstrup H."/>
            <person name="Emery V."/>
            <person name="Picard C."/>
        </authorList>
    </citation>
    <scope>NUCLEOTIDE SEQUENCE</scope>
    <source>
        <strain evidence="26">Stoneville</strain>
        <tissue evidence="26">Whole head</tissue>
    </source>
</reference>
<comment type="similarity">
    <text evidence="3">Belongs to the PTEN phosphatase protein family.</text>
</comment>
<feature type="region of interest" description="Disordered" evidence="22">
    <location>
        <begin position="47"/>
        <end position="70"/>
    </location>
</feature>
<dbReference type="GO" id="GO:0048870">
    <property type="term" value="P:cell motility"/>
    <property type="evidence" value="ECO:0007669"/>
    <property type="project" value="TreeGrafter"/>
</dbReference>
<keyword evidence="11" id="KW-0966">Cell projection</keyword>
<dbReference type="GO" id="GO:0005634">
    <property type="term" value="C:nucleus"/>
    <property type="evidence" value="ECO:0007669"/>
    <property type="project" value="TreeGrafter"/>
</dbReference>
<evidence type="ECO:0000256" key="4">
    <source>
        <dbReference type="ARBA" id="ARBA00013015"/>
    </source>
</evidence>
<dbReference type="GO" id="GO:0004722">
    <property type="term" value="F:protein serine/threonine phosphatase activity"/>
    <property type="evidence" value="ECO:0007669"/>
    <property type="project" value="UniProtKB-EC"/>
</dbReference>
<dbReference type="InterPro" id="IPR000387">
    <property type="entry name" value="Tyr_Pase_dom"/>
</dbReference>
<comment type="catalytic activity">
    <reaction evidence="21">
        <text>O-phospho-L-tyrosyl-[protein] + H2O = L-tyrosyl-[protein] + phosphate</text>
        <dbReference type="Rhea" id="RHEA:10684"/>
        <dbReference type="Rhea" id="RHEA-COMP:10136"/>
        <dbReference type="Rhea" id="RHEA-COMP:20101"/>
        <dbReference type="ChEBI" id="CHEBI:15377"/>
        <dbReference type="ChEBI" id="CHEBI:43474"/>
        <dbReference type="ChEBI" id="CHEBI:46858"/>
        <dbReference type="ChEBI" id="CHEBI:61978"/>
        <dbReference type="EC" id="3.1.3.48"/>
    </reaction>
    <physiologicalReaction direction="left-to-right" evidence="21">
        <dbReference type="Rhea" id="RHEA:10685"/>
    </physiologicalReaction>
</comment>
<evidence type="ECO:0000256" key="12">
    <source>
        <dbReference type="ARBA" id="ARBA00034256"/>
    </source>
</evidence>
<evidence type="ECO:0000256" key="7">
    <source>
        <dbReference type="ARBA" id="ARBA00022490"/>
    </source>
</evidence>
<gene>
    <name evidence="26" type="ORF">GEV33_010147</name>
</gene>
<evidence type="ECO:0000259" key="25">
    <source>
        <dbReference type="PROSITE" id="PS51182"/>
    </source>
</evidence>
<comment type="catalytic activity">
    <reaction evidence="16">
        <text>a 1,2-diacyl-sn-glycero-3-phospho-(1D-myo-inositol-3,4,5-trisphosphate) + H2O = a 1,2-diacyl-sn-glycero-3-phospho-(1D-myo-inositol-4,5-bisphosphate) + phosphate</text>
        <dbReference type="Rhea" id="RHEA:25017"/>
        <dbReference type="ChEBI" id="CHEBI:15377"/>
        <dbReference type="ChEBI" id="CHEBI:43474"/>
        <dbReference type="ChEBI" id="CHEBI:57836"/>
        <dbReference type="ChEBI" id="CHEBI:58456"/>
        <dbReference type="EC" id="3.1.3.67"/>
    </reaction>
    <physiologicalReaction direction="left-to-right" evidence="16">
        <dbReference type="Rhea" id="RHEA:25018"/>
    </physiologicalReaction>
</comment>
<dbReference type="PANTHER" id="PTHR12305">
    <property type="entry name" value="PHOSPHATASE WITH HOMOLOGY TO TENSIN"/>
    <property type="match status" value="1"/>
</dbReference>
<dbReference type="EMBL" id="JABDTM020025888">
    <property type="protein sequence ID" value="KAH0812644.1"/>
    <property type="molecule type" value="Genomic_DNA"/>
</dbReference>
<comment type="caution">
    <text evidence="26">The sequence shown here is derived from an EMBL/GenBank/DDBJ whole genome shotgun (WGS) entry which is preliminary data.</text>
</comment>
<feature type="region of interest" description="Disordered" evidence="22">
    <location>
        <begin position="503"/>
        <end position="539"/>
    </location>
</feature>
<dbReference type="InterPro" id="IPR045101">
    <property type="entry name" value="PTP_PTEN"/>
</dbReference>
<keyword evidence="10" id="KW-0443">Lipid metabolism</keyword>
<dbReference type="Pfam" id="PF22784">
    <property type="entry name" value="PTP-SAK"/>
    <property type="match status" value="1"/>
</dbReference>
<evidence type="ECO:0000313" key="26">
    <source>
        <dbReference type="EMBL" id="KAH0812644.1"/>
    </source>
</evidence>
<evidence type="ECO:0000256" key="18">
    <source>
        <dbReference type="ARBA" id="ARBA00044309"/>
    </source>
</evidence>
<feature type="domain" description="C2 tensin-type" evidence="25">
    <location>
        <begin position="311"/>
        <end position="470"/>
    </location>
</feature>
<dbReference type="AlphaFoldDB" id="A0A8J6HDE8"/>
<dbReference type="SMART" id="SM01326">
    <property type="entry name" value="PTEN_C2"/>
    <property type="match status" value="1"/>
</dbReference>
<comment type="catalytic activity">
    <reaction evidence="17">
        <text>1D-myo-inositol 1,3,4,5,6-pentakisphosphate + H2O = 1D-myo-inositol 1,4,5,6-tetrakisphosphate + phosphate</text>
        <dbReference type="Rhea" id="RHEA:77143"/>
        <dbReference type="ChEBI" id="CHEBI:15377"/>
        <dbReference type="ChEBI" id="CHEBI:43474"/>
        <dbReference type="ChEBI" id="CHEBI:57627"/>
        <dbReference type="ChEBI" id="CHEBI:57733"/>
    </reaction>
    <physiologicalReaction direction="left-to-right" evidence="17">
        <dbReference type="Rhea" id="RHEA:77144"/>
    </physiologicalReaction>
</comment>
<evidence type="ECO:0000259" key="23">
    <source>
        <dbReference type="PROSITE" id="PS50056"/>
    </source>
</evidence>
<evidence type="ECO:0000256" key="19">
    <source>
        <dbReference type="ARBA" id="ARBA00047986"/>
    </source>
</evidence>
<evidence type="ECO:0000256" key="22">
    <source>
        <dbReference type="SAM" id="MobiDB-lite"/>
    </source>
</evidence>
<dbReference type="EC" id="3.1.3.48" evidence="5"/>
<dbReference type="InterPro" id="IPR003595">
    <property type="entry name" value="Tyr_Pase_cat"/>
</dbReference>
<dbReference type="GO" id="GO:0004725">
    <property type="term" value="F:protein tyrosine phosphatase activity"/>
    <property type="evidence" value="ECO:0007669"/>
    <property type="project" value="UniProtKB-EC"/>
</dbReference>
<evidence type="ECO:0000313" key="27">
    <source>
        <dbReference type="Proteomes" id="UP000719412"/>
    </source>
</evidence>
<proteinExistence type="inferred from homology"/>
<dbReference type="GO" id="GO:0016314">
    <property type="term" value="F:phosphatidylinositol-3,4,5-trisphosphate 3-phosphatase activity"/>
    <property type="evidence" value="ECO:0007669"/>
    <property type="project" value="UniProtKB-EC"/>
</dbReference>
<dbReference type="EC" id="3.1.3.67" evidence="4"/>
<dbReference type="GO" id="GO:0005829">
    <property type="term" value="C:cytosol"/>
    <property type="evidence" value="ECO:0007669"/>
    <property type="project" value="TreeGrafter"/>
</dbReference>
<dbReference type="SMART" id="SM00404">
    <property type="entry name" value="PTPc_motif"/>
    <property type="match status" value="1"/>
</dbReference>
<comment type="catalytic activity">
    <reaction evidence="13">
        <text>1,2-dioctanoyl-sn-glycero-3-phospho-(1D-myo-inositol-3,4,5-trisphosphate) + H2O = 1,2-dioctanoyl-sn-glycero-3-phospho-(1D-myo-inositol-4,5-bisphosphate) + phosphate</text>
        <dbReference type="Rhea" id="RHEA:43552"/>
        <dbReference type="ChEBI" id="CHEBI:15377"/>
        <dbReference type="ChEBI" id="CHEBI:43474"/>
        <dbReference type="ChEBI" id="CHEBI:83416"/>
        <dbReference type="ChEBI" id="CHEBI:83419"/>
    </reaction>
    <physiologicalReaction direction="left-to-right" evidence="13">
        <dbReference type="Rhea" id="RHEA:43553"/>
    </physiologicalReaction>
</comment>
<dbReference type="GO" id="GO:0043005">
    <property type="term" value="C:neuron projection"/>
    <property type="evidence" value="ECO:0007669"/>
    <property type="project" value="UniProtKB-SubCell"/>
</dbReference>
<reference evidence="26" key="2">
    <citation type="submission" date="2021-08" db="EMBL/GenBank/DDBJ databases">
        <authorList>
            <person name="Eriksson T."/>
        </authorList>
    </citation>
    <scope>NUCLEOTIDE SEQUENCE</scope>
    <source>
        <strain evidence="26">Stoneville</strain>
        <tissue evidence="26">Whole head</tissue>
    </source>
</reference>
<dbReference type="GO" id="GO:0005886">
    <property type="term" value="C:plasma membrane"/>
    <property type="evidence" value="ECO:0007669"/>
    <property type="project" value="TreeGrafter"/>
</dbReference>
<comment type="catalytic activity">
    <reaction evidence="19">
        <text>O-phospho-L-seryl-[protein] + H2O = L-seryl-[protein] + phosphate</text>
        <dbReference type="Rhea" id="RHEA:20629"/>
        <dbReference type="Rhea" id="RHEA-COMP:9863"/>
        <dbReference type="Rhea" id="RHEA-COMP:11604"/>
        <dbReference type="ChEBI" id="CHEBI:15377"/>
        <dbReference type="ChEBI" id="CHEBI:29999"/>
        <dbReference type="ChEBI" id="CHEBI:43474"/>
        <dbReference type="ChEBI" id="CHEBI:83421"/>
        <dbReference type="EC" id="3.1.3.16"/>
    </reaction>
    <physiologicalReaction direction="left-to-right" evidence="19">
        <dbReference type="Rhea" id="RHEA:20630"/>
    </physiologicalReaction>
</comment>
<evidence type="ECO:0000256" key="15">
    <source>
        <dbReference type="ARBA" id="ARBA00043734"/>
    </source>
</evidence>
<comment type="subcellular location">
    <subcellularLocation>
        <location evidence="1">Cell projection</location>
        <location evidence="1">Neuron projection</location>
    </subcellularLocation>
    <subcellularLocation>
        <location evidence="2">Cytoplasm</location>
    </subcellularLocation>
</comment>
<keyword evidence="8" id="KW-0378">Hydrolase</keyword>
<dbReference type="InterPro" id="IPR014020">
    <property type="entry name" value="Tensin_C2-dom"/>
</dbReference>
<dbReference type="PROSITE" id="PS50056">
    <property type="entry name" value="TYR_PHOSPHATASE_2"/>
    <property type="match status" value="1"/>
</dbReference>
<comment type="catalytic activity">
    <reaction evidence="20">
        <text>O-phospho-L-threonyl-[protein] + H2O = L-threonyl-[protein] + phosphate</text>
        <dbReference type="Rhea" id="RHEA:47004"/>
        <dbReference type="Rhea" id="RHEA-COMP:11060"/>
        <dbReference type="Rhea" id="RHEA-COMP:11605"/>
        <dbReference type="ChEBI" id="CHEBI:15377"/>
        <dbReference type="ChEBI" id="CHEBI:30013"/>
        <dbReference type="ChEBI" id="CHEBI:43474"/>
        <dbReference type="ChEBI" id="CHEBI:61977"/>
        <dbReference type="EC" id="3.1.3.16"/>
    </reaction>
    <physiologicalReaction direction="left-to-right" evidence="20">
        <dbReference type="Rhea" id="RHEA:47005"/>
    </physiologicalReaction>
</comment>
<dbReference type="GO" id="GO:0046856">
    <property type="term" value="P:phosphatidylinositol dephosphorylation"/>
    <property type="evidence" value="ECO:0007669"/>
    <property type="project" value="TreeGrafter"/>
</dbReference>
<dbReference type="InterPro" id="IPR035892">
    <property type="entry name" value="C2_domain_sf"/>
</dbReference>
<dbReference type="InterPro" id="IPR029021">
    <property type="entry name" value="Prot-tyrosine_phosphatase-like"/>
</dbReference>
<dbReference type="CDD" id="cd14509">
    <property type="entry name" value="PTP_PTEN"/>
    <property type="match status" value="1"/>
</dbReference>
<dbReference type="Proteomes" id="UP000719412">
    <property type="component" value="Unassembled WGS sequence"/>
</dbReference>
<evidence type="ECO:0000256" key="11">
    <source>
        <dbReference type="ARBA" id="ARBA00023273"/>
    </source>
</evidence>
<evidence type="ECO:0000256" key="6">
    <source>
        <dbReference type="ARBA" id="ARBA00013081"/>
    </source>
</evidence>
<dbReference type="Gene3D" id="3.90.190.10">
    <property type="entry name" value="Protein tyrosine phosphatase superfamily"/>
    <property type="match status" value="1"/>
</dbReference>
<feature type="domain" description="Tyrosine specific protein phosphatases" evidence="23">
    <location>
        <begin position="223"/>
        <end position="294"/>
    </location>
</feature>
<feature type="domain" description="Phosphatase tensin-type" evidence="24">
    <location>
        <begin position="135"/>
        <end position="306"/>
    </location>
</feature>
<organism evidence="26 27">
    <name type="scientific">Tenebrio molitor</name>
    <name type="common">Yellow mealworm beetle</name>
    <dbReference type="NCBI Taxonomy" id="7067"/>
    <lineage>
        <taxon>Eukaryota</taxon>
        <taxon>Metazoa</taxon>
        <taxon>Ecdysozoa</taxon>
        <taxon>Arthropoda</taxon>
        <taxon>Hexapoda</taxon>
        <taxon>Insecta</taxon>
        <taxon>Pterygota</taxon>
        <taxon>Neoptera</taxon>
        <taxon>Endopterygota</taxon>
        <taxon>Coleoptera</taxon>
        <taxon>Polyphaga</taxon>
        <taxon>Cucujiformia</taxon>
        <taxon>Tenebrionidae</taxon>
        <taxon>Tenebrio</taxon>
    </lineage>
</organism>
<keyword evidence="7" id="KW-0963">Cytoplasm</keyword>
<dbReference type="EC" id="3.1.3.16" evidence="6"/>
<dbReference type="InterPro" id="IPR016130">
    <property type="entry name" value="Tyr_Pase_AS"/>
</dbReference>
<evidence type="ECO:0000256" key="1">
    <source>
        <dbReference type="ARBA" id="ARBA00004487"/>
    </source>
</evidence>
<accession>A0A8J6HDE8</accession>
<feature type="compositionally biased region" description="Polar residues" evidence="22">
    <location>
        <begin position="503"/>
        <end position="517"/>
    </location>
</feature>
<dbReference type="FunFam" id="3.90.190.10:FF:000029">
    <property type="entry name" value="Phosphatidylinositol 3,4,5-trisphosphate 3-phosphatase and dual-specificity protein phosphatase PTEN"/>
    <property type="match status" value="1"/>
</dbReference>
<evidence type="ECO:0000256" key="3">
    <source>
        <dbReference type="ARBA" id="ARBA00007881"/>
    </source>
</evidence>
<evidence type="ECO:0000259" key="24">
    <source>
        <dbReference type="PROSITE" id="PS51181"/>
    </source>
</evidence>
<dbReference type="SUPFAM" id="SSF52799">
    <property type="entry name" value="(Phosphotyrosine protein) phosphatases II"/>
    <property type="match status" value="1"/>
</dbReference>
<feature type="compositionally biased region" description="Acidic residues" evidence="22">
    <location>
        <begin position="518"/>
        <end position="532"/>
    </location>
</feature>
<dbReference type="Pfam" id="PF10409">
    <property type="entry name" value="PTEN_C2"/>
    <property type="match status" value="1"/>
</dbReference>
<evidence type="ECO:0000256" key="10">
    <source>
        <dbReference type="ARBA" id="ARBA00023098"/>
    </source>
</evidence>
<evidence type="ECO:0000256" key="5">
    <source>
        <dbReference type="ARBA" id="ARBA00013064"/>
    </source>
</evidence>
<dbReference type="InterPro" id="IPR057023">
    <property type="entry name" value="PTP-SAK"/>
</dbReference>
<evidence type="ECO:0000256" key="16">
    <source>
        <dbReference type="ARBA" id="ARBA00043760"/>
    </source>
</evidence>
<dbReference type="PROSITE" id="PS00383">
    <property type="entry name" value="TYR_PHOSPHATASE_1"/>
    <property type="match status" value="1"/>
</dbReference>
<keyword evidence="27" id="KW-1185">Reference proteome</keyword>
<evidence type="ECO:0000256" key="9">
    <source>
        <dbReference type="ARBA" id="ARBA00022912"/>
    </source>
</evidence>
<comment type="catalytic activity">
    <reaction evidence="12">
        <text>1,2-dihexadecanoyl-sn-glycero-3-phospho-(1D-myo-inositol-3,4,5-trisphosphate) + H2O = 1,2-dihexadecanoyl-sn-glycero-3-phospho-(1D-myo-inositol-4,5-bisphosphate) + phosphate</text>
        <dbReference type="Rhea" id="RHEA:43560"/>
        <dbReference type="ChEBI" id="CHEBI:15377"/>
        <dbReference type="ChEBI" id="CHEBI:43474"/>
        <dbReference type="ChEBI" id="CHEBI:83420"/>
        <dbReference type="ChEBI" id="CHEBI:83423"/>
    </reaction>
    <physiologicalReaction direction="left-to-right" evidence="12">
        <dbReference type="Rhea" id="RHEA:43561"/>
    </physiologicalReaction>
</comment>
<dbReference type="SUPFAM" id="SSF49562">
    <property type="entry name" value="C2 domain (Calcium/lipid-binding domain, CaLB)"/>
    <property type="match status" value="1"/>
</dbReference>
<dbReference type="PANTHER" id="PTHR12305:SF81">
    <property type="entry name" value="PHOSPHATIDYLINOSITOL 3,4,5-TRISPHOSPHATE 3-PHOSPHATASE AND DUAL-SPECIFICITY PROTEIN PHOSPHATASE PTEN"/>
    <property type="match status" value="1"/>
</dbReference>
<evidence type="ECO:0000256" key="21">
    <source>
        <dbReference type="ARBA" id="ARBA00051341"/>
    </source>
</evidence>
<dbReference type="GO" id="GO:0050793">
    <property type="term" value="P:regulation of developmental process"/>
    <property type="evidence" value="ECO:0007669"/>
    <property type="project" value="UniProtKB-ARBA"/>
</dbReference>
<dbReference type="InterPro" id="IPR029023">
    <property type="entry name" value="Tensin_phosphatase"/>
</dbReference>
<comment type="catalytic activity">
    <reaction evidence="15">
        <text>1D-myo-inositol 1,3,4,5-tetrakisphosphate + H2O = 1D-myo-inositol 1,4,5-trisphosphate + phosphate</text>
        <dbReference type="Rhea" id="RHEA:77155"/>
        <dbReference type="ChEBI" id="CHEBI:15377"/>
        <dbReference type="ChEBI" id="CHEBI:43474"/>
        <dbReference type="ChEBI" id="CHEBI:57895"/>
        <dbReference type="ChEBI" id="CHEBI:203600"/>
    </reaction>
    <physiologicalReaction direction="left-to-right" evidence="15">
        <dbReference type="Rhea" id="RHEA:77156"/>
    </physiologicalReaction>
</comment>
<protein>
    <recommendedName>
        <fullName evidence="14">Phosphatidylinositol 3,4,5-trisphosphate 3-phosphatase and dual-specificity protein phosphatase PTEN</fullName>
        <ecNumber evidence="6">3.1.3.16</ecNumber>
        <ecNumber evidence="5">3.1.3.48</ecNumber>
        <ecNumber evidence="4">3.1.3.67</ecNumber>
    </recommendedName>
    <alternativeName>
        <fullName evidence="18">Inositol polyphosphate 3-phosphatase</fullName>
    </alternativeName>
</protein>